<dbReference type="AlphaFoldDB" id="A0A345D985"/>
<evidence type="ECO:0000313" key="2">
    <source>
        <dbReference type="Proteomes" id="UP000252182"/>
    </source>
</evidence>
<proteinExistence type="predicted"/>
<dbReference type="RefSeq" id="WP_114562174.1">
    <property type="nucleotide sequence ID" value="NZ_CP031124.1"/>
</dbReference>
<keyword evidence="2" id="KW-1185">Reference proteome</keyword>
<protein>
    <recommendedName>
        <fullName evidence="3">DUF4276 domain-containing protein</fullName>
    </recommendedName>
</protein>
<dbReference type="Pfam" id="PF14103">
    <property type="entry name" value="DUF4276"/>
    <property type="match status" value="1"/>
</dbReference>
<dbReference type="EMBL" id="CP031124">
    <property type="protein sequence ID" value="AXF84923.1"/>
    <property type="molecule type" value="Genomic_DNA"/>
</dbReference>
<reference evidence="2" key="1">
    <citation type="submission" date="2018-07" db="EMBL/GenBank/DDBJ databases">
        <authorList>
            <person name="Kim H."/>
        </authorList>
    </citation>
    <scope>NUCLEOTIDE SEQUENCE [LARGE SCALE GENOMIC DNA]</scope>
    <source>
        <strain evidence="2">F02</strain>
    </source>
</reference>
<evidence type="ECO:0000313" key="1">
    <source>
        <dbReference type="EMBL" id="AXF84923.1"/>
    </source>
</evidence>
<gene>
    <name evidence="1" type="ORF">DTO96_100639</name>
</gene>
<dbReference type="OrthoDB" id="283783at2"/>
<dbReference type="Proteomes" id="UP000252182">
    <property type="component" value="Chromosome"/>
</dbReference>
<sequence length="208" mass="23530">MHIEFLVEDVSGKVFLEHILGKFNIGTYKIHPYKGVGKLPKKGSSEKLLTKQHGLLSNLKKLLEGYGRSSAADVVFVVFDSDDKDPALFERELQTFYSGLNQPAEAIFSLAIEEMEAWLLGDMEAVMAAYPKAKSQIIQKYQQDSVCGTWEILARALNHKPEKLKWHEAGALKSEWADKITPLMVLDNNISPSFIKFRDELTRMESLI</sequence>
<evidence type="ECO:0008006" key="3">
    <source>
        <dbReference type="Google" id="ProtNLM"/>
    </source>
</evidence>
<dbReference type="InterPro" id="IPR025455">
    <property type="entry name" value="DUF4276"/>
</dbReference>
<dbReference type="KEGG" id="hyf:DTO96_100639"/>
<name>A0A345D985_9BURK</name>
<organism evidence="1 2">
    <name type="scientific">Ephemeroptericola cinctiostellae</name>
    <dbReference type="NCBI Taxonomy" id="2268024"/>
    <lineage>
        <taxon>Bacteria</taxon>
        <taxon>Pseudomonadati</taxon>
        <taxon>Pseudomonadota</taxon>
        <taxon>Betaproteobacteria</taxon>
        <taxon>Burkholderiales</taxon>
        <taxon>Burkholderiaceae</taxon>
        <taxon>Ephemeroptericola</taxon>
    </lineage>
</organism>
<accession>A0A345D985</accession>